<dbReference type="PANTHER" id="PTHR37310">
    <property type="entry name" value="CYTOPLASMIC PROTEIN-RELATED"/>
    <property type="match status" value="1"/>
</dbReference>
<dbReference type="RefSeq" id="WP_210661548.1">
    <property type="nucleotide sequence ID" value="NZ_JAGKQQ010000001.1"/>
</dbReference>
<comment type="caution">
    <text evidence="2">The sequence shown here is derived from an EMBL/GenBank/DDBJ whole genome shotgun (WGS) entry which is preliminary data.</text>
</comment>
<accession>A0ABS5C4C3</accession>
<evidence type="ECO:0000256" key="1">
    <source>
        <dbReference type="SAM" id="SignalP"/>
    </source>
</evidence>
<dbReference type="InterPro" id="IPR005560">
    <property type="entry name" value="Csp_YhjQ"/>
</dbReference>
<organism evidence="2 3">
    <name type="scientific">Gemmata palustris</name>
    <dbReference type="NCBI Taxonomy" id="2822762"/>
    <lineage>
        <taxon>Bacteria</taxon>
        <taxon>Pseudomonadati</taxon>
        <taxon>Planctomycetota</taxon>
        <taxon>Planctomycetia</taxon>
        <taxon>Gemmatales</taxon>
        <taxon>Gemmataceae</taxon>
        <taxon>Gemmata</taxon>
    </lineage>
</organism>
<dbReference type="CDD" id="cd08026">
    <property type="entry name" value="DUF326"/>
    <property type="match status" value="1"/>
</dbReference>
<keyword evidence="3" id="KW-1185">Reference proteome</keyword>
<protein>
    <submittedName>
        <fullName evidence="2">Four-helix bundle copper-binding protein</fullName>
    </submittedName>
</protein>
<evidence type="ECO:0000313" key="3">
    <source>
        <dbReference type="Proteomes" id="UP000676565"/>
    </source>
</evidence>
<evidence type="ECO:0000313" key="2">
    <source>
        <dbReference type="EMBL" id="MBP3960320.1"/>
    </source>
</evidence>
<proteinExistence type="predicted"/>
<dbReference type="Proteomes" id="UP000676565">
    <property type="component" value="Unassembled WGS sequence"/>
</dbReference>
<gene>
    <name evidence="2" type="ORF">J8F10_34260</name>
</gene>
<dbReference type="Pfam" id="PF03860">
    <property type="entry name" value="Csp"/>
    <property type="match status" value="1"/>
</dbReference>
<feature type="signal peptide" evidence="1">
    <location>
        <begin position="1"/>
        <end position="20"/>
    </location>
</feature>
<reference evidence="2 3" key="1">
    <citation type="submission" date="2021-04" db="EMBL/GenBank/DDBJ databases">
        <authorList>
            <person name="Ivanova A."/>
        </authorList>
    </citation>
    <scope>NUCLEOTIDE SEQUENCE [LARGE SCALE GENOMIC DNA]</scope>
    <source>
        <strain evidence="2 3">G18</strain>
    </source>
</reference>
<feature type="chain" id="PRO_5045835928" evidence="1">
    <location>
        <begin position="21"/>
        <end position="169"/>
    </location>
</feature>
<dbReference type="EMBL" id="JAGKQQ010000001">
    <property type="protein sequence ID" value="MBP3960320.1"/>
    <property type="molecule type" value="Genomic_DNA"/>
</dbReference>
<dbReference type="PANTHER" id="PTHR37310:SF1">
    <property type="entry name" value="CYTOPLASMIC PROTEIN"/>
    <property type="match status" value="1"/>
</dbReference>
<sequence length="169" mass="17879">MNHTKLLGVLGLLAVSFAVAGTAVAIGGKPPVETPAAAVPVPAEDRAVDPKMSQFMDCAKACDDCARVCNLCAAHCTKMAVDGQKEHLATVRTCTDCASICTSASAIVIKSGPFSDLICTACVEACKRCGDACEKHADHDPIMKQCMDECRKCEKACRIMMKNTIKPEK</sequence>
<dbReference type="InterPro" id="IPR044543">
    <property type="entry name" value="YHJQ-like"/>
</dbReference>
<name>A0ABS5C4C3_9BACT</name>
<keyword evidence="1" id="KW-0732">Signal</keyword>
<dbReference type="Gene3D" id="1.20.1270.360">
    <property type="match status" value="1"/>
</dbReference>